<dbReference type="EMBL" id="QGDL01000001">
    <property type="protein sequence ID" value="PWJ32125.1"/>
    <property type="molecule type" value="Genomic_DNA"/>
</dbReference>
<feature type="transmembrane region" description="Helical" evidence="1">
    <location>
        <begin position="6"/>
        <end position="26"/>
    </location>
</feature>
<protein>
    <submittedName>
        <fullName evidence="2">Energy-coupling factor transport system substrate-specific component</fullName>
    </submittedName>
</protein>
<dbReference type="Proteomes" id="UP000245845">
    <property type="component" value="Unassembled WGS sequence"/>
</dbReference>
<feature type="transmembrane region" description="Helical" evidence="1">
    <location>
        <begin position="33"/>
        <end position="58"/>
    </location>
</feature>
<keyword evidence="1" id="KW-1133">Transmembrane helix</keyword>
<proteinExistence type="predicted"/>
<comment type="caution">
    <text evidence="2">The sequence shown here is derived from an EMBL/GenBank/DDBJ whole genome shotgun (WGS) entry which is preliminary data.</text>
</comment>
<feature type="transmembrane region" description="Helical" evidence="1">
    <location>
        <begin position="100"/>
        <end position="127"/>
    </location>
</feature>
<reference evidence="2 3" key="1">
    <citation type="submission" date="2018-05" db="EMBL/GenBank/DDBJ databases">
        <title>The Hungate 1000. A catalogue of reference genomes from the rumen microbiome.</title>
        <authorList>
            <person name="Kelly W."/>
        </authorList>
    </citation>
    <scope>NUCLEOTIDE SEQUENCE [LARGE SCALE GENOMIC DNA]</scope>
    <source>
        <strain evidence="2 3">NLAE-zl-C242</strain>
    </source>
</reference>
<keyword evidence="3" id="KW-1185">Reference proteome</keyword>
<name>A0A2Y9BEH6_9FIRM</name>
<evidence type="ECO:0000313" key="3">
    <source>
        <dbReference type="Proteomes" id="UP000245845"/>
    </source>
</evidence>
<organism evidence="2 3">
    <name type="scientific">Faecalicatena orotica</name>
    <dbReference type="NCBI Taxonomy" id="1544"/>
    <lineage>
        <taxon>Bacteria</taxon>
        <taxon>Bacillati</taxon>
        <taxon>Bacillota</taxon>
        <taxon>Clostridia</taxon>
        <taxon>Lachnospirales</taxon>
        <taxon>Lachnospiraceae</taxon>
        <taxon>Faecalicatena</taxon>
    </lineage>
</organism>
<feature type="transmembrane region" description="Helical" evidence="1">
    <location>
        <begin position="70"/>
        <end position="88"/>
    </location>
</feature>
<evidence type="ECO:0000256" key="1">
    <source>
        <dbReference type="SAM" id="Phobius"/>
    </source>
</evidence>
<dbReference type="OrthoDB" id="9766854at2"/>
<keyword evidence="1" id="KW-0472">Membrane</keyword>
<accession>A0A2Y9BEH6</accession>
<gene>
    <name evidence="2" type="ORF">A8806_101413</name>
</gene>
<keyword evidence="1" id="KW-0812">Transmembrane</keyword>
<dbReference type="Gene3D" id="1.10.1760.20">
    <property type="match status" value="1"/>
</dbReference>
<dbReference type="AlphaFoldDB" id="A0A2Y9BEH6"/>
<sequence length="193" mass="20940">MKKMDKLSVFLIPIGVALNFIGAQIAMLLKLPVYLDAIGTIVVGALCGGLPGAVVGVISNTINSITYPTYIWYGVISAIYGVLAAYLSKRKVFCTLWKSILAAFLFALIGGVMNSCITWILFGFNFATDTTALFAIPLHSVVGLPKFLAEMVAAICMDVADKFLAILATFFILKSMPNRFLVKLRLGNVYIKK</sequence>
<evidence type="ECO:0000313" key="2">
    <source>
        <dbReference type="EMBL" id="PWJ32125.1"/>
    </source>
</evidence>
<dbReference type="RefSeq" id="WP_109729489.1">
    <property type="nucleotide sequence ID" value="NZ_BAAACK010000007.1"/>
</dbReference>